<evidence type="ECO:0000313" key="2">
    <source>
        <dbReference type="Proteomes" id="UP000228730"/>
    </source>
</evidence>
<accession>A0A2M7Q787</accession>
<reference evidence="2" key="1">
    <citation type="submission" date="2017-09" db="EMBL/GenBank/DDBJ databases">
        <title>Depth-based differentiation of microbial function through sediment-hosted aquifers and enrichment of novel symbionts in the deep terrestrial subsurface.</title>
        <authorList>
            <person name="Probst A.J."/>
            <person name="Ladd B."/>
            <person name="Jarett J.K."/>
            <person name="Geller-Mcgrath D.E."/>
            <person name="Sieber C.M.K."/>
            <person name="Emerson J.B."/>
            <person name="Anantharaman K."/>
            <person name="Thomas B.C."/>
            <person name="Malmstrom R."/>
            <person name="Stieglmeier M."/>
            <person name="Klingl A."/>
            <person name="Woyke T."/>
            <person name="Ryan C.M."/>
            <person name="Banfield J.F."/>
        </authorList>
    </citation>
    <scope>NUCLEOTIDE SEQUENCE [LARGE SCALE GENOMIC DNA]</scope>
</reference>
<gene>
    <name evidence="1" type="ORF">COY97_01445</name>
</gene>
<protein>
    <submittedName>
        <fullName evidence="1">Uncharacterized protein</fullName>
    </submittedName>
</protein>
<proteinExistence type="predicted"/>
<dbReference type="InterPro" id="IPR038402">
    <property type="entry name" value="PvuII_sf"/>
</dbReference>
<name>A0A2M7Q787_9BACT</name>
<dbReference type="Proteomes" id="UP000228730">
    <property type="component" value="Unassembled WGS sequence"/>
</dbReference>
<evidence type="ECO:0000313" key="1">
    <source>
        <dbReference type="EMBL" id="PIY58955.1"/>
    </source>
</evidence>
<dbReference type="AlphaFoldDB" id="A0A2M7Q787"/>
<sequence length="168" mass="19293">MVQKIISKIIELIIKAQKLALSIGISNILQPGLVKEMIISETLGHELITSKRDADARDKNDPSIKYEYLSCYEGGTGQLDRMFKSPADKRAESLHRITRNKMIYLAIFYKKNPLKIKIIYKIQPSVLLKETERQLDRSSNQISHVGFSEDWAKPNSMVVYRDKKLIAK</sequence>
<dbReference type="Gene3D" id="3.40.210.10">
    <property type="entry name" value="PVUII Endonuclease, subunit A"/>
    <property type="match status" value="1"/>
</dbReference>
<dbReference type="EMBL" id="PFKY01000046">
    <property type="protein sequence ID" value="PIY58955.1"/>
    <property type="molecule type" value="Genomic_DNA"/>
</dbReference>
<comment type="caution">
    <text evidence="1">The sequence shown here is derived from an EMBL/GenBank/DDBJ whole genome shotgun (WGS) entry which is preliminary data.</text>
</comment>
<organism evidence="1 2">
    <name type="scientific">Candidatus Wolfebacteria bacterium CG_4_10_14_0_8_um_filter_39_64</name>
    <dbReference type="NCBI Taxonomy" id="1975063"/>
    <lineage>
        <taxon>Bacteria</taxon>
        <taxon>Candidatus Wolfeibacteriota</taxon>
    </lineage>
</organism>